<accession>A0ABT4JSR1</accession>
<sequence length="115" mass="11998">MSIIYKKTVLPESNLNKNIAFGGGGGGGSASMRVSEGAIVSRGNYIADRTGNNYTRVQNVPDQVNSGEISSQDIKNIVRASSIISGSACGITKNPTICGASAVINTADQIINHKW</sequence>
<comment type="caution">
    <text evidence="1">The sequence shown here is derived from an EMBL/GenBank/DDBJ whole genome shotgun (WGS) entry which is preliminary data.</text>
</comment>
<evidence type="ECO:0000313" key="1">
    <source>
        <dbReference type="EMBL" id="MCZ2721369.1"/>
    </source>
</evidence>
<evidence type="ECO:0000313" key="2">
    <source>
        <dbReference type="Proteomes" id="UP001149719"/>
    </source>
</evidence>
<dbReference type="EMBL" id="JAPUBN010000013">
    <property type="protein sequence ID" value="MCZ2721369.1"/>
    <property type="molecule type" value="Genomic_DNA"/>
</dbReference>
<dbReference type="Proteomes" id="UP001149719">
    <property type="component" value="Unassembled WGS sequence"/>
</dbReference>
<protein>
    <submittedName>
        <fullName evidence="1">Uncharacterized protein</fullName>
    </submittedName>
</protein>
<proteinExistence type="predicted"/>
<keyword evidence="2" id="KW-1185">Reference proteome</keyword>
<reference evidence="1" key="1">
    <citation type="submission" date="2022-12" db="EMBL/GenBank/DDBJ databases">
        <title>Marinomonas 15G1-11 sp. nov, isolated from marine algae.</title>
        <authorList>
            <person name="Butt M."/>
            <person name="Choi D.G."/>
            <person name="Kim J.M."/>
            <person name="Lee J.K."/>
            <person name="Baek J.H."/>
            <person name="Jeon C.O."/>
        </authorList>
    </citation>
    <scope>NUCLEOTIDE SEQUENCE</scope>
    <source>
        <strain evidence="1">15G1-11</strain>
    </source>
</reference>
<gene>
    <name evidence="1" type="ORF">O1D97_06825</name>
</gene>
<dbReference type="RefSeq" id="WP_269124087.1">
    <property type="nucleotide sequence ID" value="NZ_JAPUBN010000013.1"/>
</dbReference>
<name>A0ABT4JSR1_9GAMM</name>
<organism evidence="1 2">
    <name type="scientific">Marinomonas phaeophyticola</name>
    <dbReference type="NCBI Taxonomy" id="3004091"/>
    <lineage>
        <taxon>Bacteria</taxon>
        <taxon>Pseudomonadati</taxon>
        <taxon>Pseudomonadota</taxon>
        <taxon>Gammaproteobacteria</taxon>
        <taxon>Oceanospirillales</taxon>
        <taxon>Oceanospirillaceae</taxon>
        <taxon>Marinomonas</taxon>
    </lineage>
</organism>